<dbReference type="InterPro" id="IPR015590">
    <property type="entry name" value="Aldehyde_DH_dom"/>
</dbReference>
<feature type="active site" evidence="3">
    <location>
        <position position="258"/>
    </location>
</feature>
<evidence type="ECO:0000256" key="3">
    <source>
        <dbReference type="PROSITE-ProRule" id="PRU10007"/>
    </source>
</evidence>
<dbReference type="Gene3D" id="3.40.605.10">
    <property type="entry name" value="Aldehyde Dehydrogenase, Chain A, domain 1"/>
    <property type="match status" value="1"/>
</dbReference>
<dbReference type="Pfam" id="PF00171">
    <property type="entry name" value="Aldedh"/>
    <property type="match status" value="1"/>
</dbReference>
<dbReference type="FunFam" id="3.40.605.10:FF:000005">
    <property type="entry name" value="Succinate-semialdehyde dehydrogenase I"/>
    <property type="match status" value="1"/>
</dbReference>
<evidence type="ECO:0000256" key="1">
    <source>
        <dbReference type="ARBA" id="ARBA00009986"/>
    </source>
</evidence>
<dbReference type="InterPro" id="IPR016161">
    <property type="entry name" value="Ald_DH/histidinol_DH"/>
</dbReference>
<comment type="similarity">
    <text evidence="1 4">Belongs to the aldehyde dehydrogenase family.</text>
</comment>
<proteinExistence type="inferred from homology"/>
<dbReference type="NCBIfam" id="TIGR01780">
    <property type="entry name" value="SSADH"/>
    <property type="match status" value="1"/>
</dbReference>
<dbReference type="Proteomes" id="UP000320359">
    <property type="component" value="Unassembled WGS sequence"/>
</dbReference>
<dbReference type="InterPro" id="IPR050740">
    <property type="entry name" value="Aldehyde_DH_Superfamily"/>
</dbReference>
<evidence type="ECO:0000313" key="6">
    <source>
        <dbReference type="EMBL" id="TRW50479.1"/>
    </source>
</evidence>
<dbReference type="FunFam" id="3.40.309.10:FF:000004">
    <property type="entry name" value="Succinate-semialdehyde dehydrogenase I"/>
    <property type="match status" value="1"/>
</dbReference>
<dbReference type="SUPFAM" id="SSF53720">
    <property type="entry name" value="ALDH-like"/>
    <property type="match status" value="1"/>
</dbReference>
<dbReference type="RefSeq" id="WP_143235519.1">
    <property type="nucleotide sequence ID" value="NZ_VJWL01000001.1"/>
</dbReference>
<dbReference type="PANTHER" id="PTHR43353:SF5">
    <property type="entry name" value="SUCCINATE-SEMIALDEHYDE DEHYDROGENASE, MITOCHONDRIAL"/>
    <property type="match status" value="1"/>
</dbReference>
<sequence>MSDSAVHLDEVLHQACYINGKWRSSASGDMLDVSNPANGERVGRVPALTALETAEAIQAAHDAFKRWRKTSAKERADILKAWYQEIMDHADVLAELMCVEMGKPVAEAKGEVQYAASFIEWYAEEARRMYGDTIPGLDPSNRVVVTREPVGVCVAITPWNFPAAMITRKVAPALAAGCTMVVRPASESPFSALALAALGEKAGIPAGVFNVVTGESKVIGPVFTDSPLVRKLSFTGSTAVGSHLMAASAPTVKRVSLELGGNAPFIVFDDADIDAAVAGAVACKFRNAGQTCVCANRIYVQAGVYDEFLAKFTEKVKSLKVGDGRDAGVDIGPLINQAAVDKVARHIDDAKAQGGRLLLGGQGHKLGGLWFEPTVIADCTQSMLCAREETFGPMAPVFKFGKDDEAIAWANDTEFGLASYFYARDIYRIQRVAEALEAGMVGINTGIVSNATAPFGGVKSSGIGREGSHQGLDEYTEWKYLSYGGFADPND</sequence>
<dbReference type="CDD" id="cd07103">
    <property type="entry name" value="ALDH_F5_SSADH_GabD"/>
    <property type="match status" value="1"/>
</dbReference>
<protein>
    <submittedName>
        <fullName evidence="6">NAD-dependent succinate-semialdehyde dehydrogenase</fullName>
    </submittedName>
</protein>
<dbReference type="PROSITE" id="PS00687">
    <property type="entry name" value="ALDEHYDE_DEHYDR_GLU"/>
    <property type="match status" value="1"/>
</dbReference>
<dbReference type="GO" id="GO:0005829">
    <property type="term" value="C:cytosol"/>
    <property type="evidence" value="ECO:0007669"/>
    <property type="project" value="TreeGrafter"/>
</dbReference>
<feature type="domain" description="Aldehyde dehydrogenase" evidence="5">
    <location>
        <begin position="22"/>
        <end position="480"/>
    </location>
</feature>
<evidence type="ECO:0000256" key="4">
    <source>
        <dbReference type="RuleBase" id="RU003345"/>
    </source>
</evidence>
<comment type="caution">
    <text evidence="6">The sequence shown here is derived from an EMBL/GenBank/DDBJ whole genome shotgun (WGS) entry which is preliminary data.</text>
</comment>
<dbReference type="Gene3D" id="3.40.309.10">
    <property type="entry name" value="Aldehyde Dehydrogenase, Chain A, domain 2"/>
    <property type="match status" value="1"/>
</dbReference>
<keyword evidence="2 4" id="KW-0560">Oxidoreductase</keyword>
<gene>
    <name evidence="6" type="ORF">FM042_06545</name>
</gene>
<dbReference type="InterPro" id="IPR016162">
    <property type="entry name" value="Ald_DH_N"/>
</dbReference>
<dbReference type="EMBL" id="VJWL01000001">
    <property type="protein sequence ID" value="TRW50479.1"/>
    <property type="molecule type" value="Genomic_DNA"/>
</dbReference>
<dbReference type="PANTHER" id="PTHR43353">
    <property type="entry name" value="SUCCINATE-SEMIALDEHYDE DEHYDROGENASE, MITOCHONDRIAL"/>
    <property type="match status" value="1"/>
</dbReference>
<dbReference type="InterPro" id="IPR016163">
    <property type="entry name" value="Ald_DH_C"/>
</dbReference>
<evidence type="ECO:0000259" key="5">
    <source>
        <dbReference type="Pfam" id="PF00171"/>
    </source>
</evidence>
<reference evidence="6 7" key="1">
    <citation type="submission" date="2019-07" db="EMBL/GenBank/DDBJ databases">
        <authorList>
            <person name="Yang M."/>
            <person name="Zhao D."/>
            <person name="Xiang H."/>
        </authorList>
    </citation>
    <scope>NUCLEOTIDE SEQUENCE [LARGE SCALE GENOMIC DNA]</scope>
    <source>
        <strain evidence="6 7">IM1326</strain>
    </source>
</reference>
<accession>A0A552X689</accession>
<dbReference type="AlphaFoldDB" id="A0A552X689"/>
<dbReference type="GO" id="GO:0009450">
    <property type="term" value="P:gamma-aminobutyric acid catabolic process"/>
    <property type="evidence" value="ECO:0007669"/>
    <property type="project" value="InterPro"/>
</dbReference>
<evidence type="ECO:0000256" key="2">
    <source>
        <dbReference type="ARBA" id="ARBA00023002"/>
    </source>
</evidence>
<name>A0A552X689_9GAMM</name>
<dbReference type="FunFam" id="3.40.605.10:FF:000026">
    <property type="entry name" value="Aldehyde dehydrogenase, putative"/>
    <property type="match status" value="1"/>
</dbReference>
<dbReference type="GO" id="GO:0004777">
    <property type="term" value="F:succinate-semialdehyde dehydrogenase (NAD+) activity"/>
    <property type="evidence" value="ECO:0007669"/>
    <property type="project" value="TreeGrafter"/>
</dbReference>
<dbReference type="PROSITE" id="PS00070">
    <property type="entry name" value="ALDEHYDE_DEHYDR_CYS"/>
    <property type="match status" value="1"/>
</dbReference>
<dbReference type="InterPro" id="IPR029510">
    <property type="entry name" value="Ald_DH_CS_GLU"/>
</dbReference>
<dbReference type="InterPro" id="IPR010102">
    <property type="entry name" value="Succ_semiAld_DH"/>
</dbReference>
<dbReference type="OrthoDB" id="9812625at2"/>
<dbReference type="InterPro" id="IPR016160">
    <property type="entry name" value="Ald_DH_CS_CYS"/>
</dbReference>
<evidence type="ECO:0000313" key="7">
    <source>
        <dbReference type="Proteomes" id="UP000320359"/>
    </source>
</evidence>
<organism evidence="6 7">
    <name type="scientific">Aliidiomarina halalkaliphila</name>
    <dbReference type="NCBI Taxonomy" id="2593535"/>
    <lineage>
        <taxon>Bacteria</taxon>
        <taxon>Pseudomonadati</taxon>
        <taxon>Pseudomonadota</taxon>
        <taxon>Gammaproteobacteria</taxon>
        <taxon>Alteromonadales</taxon>
        <taxon>Idiomarinaceae</taxon>
        <taxon>Aliidiomarina</taxon>
    </lineage>
</organism>
<keyword evidence="7" id="KW-1185">Reference proteome</keyword>